<dbReference type="EMBL" id="CP006644">
    <property type="protein sequence ID" value="AHE55854.1"/>
    <property type="molecule type" value="Genomic_DNA"/>
</dbReference>
<dbReference type="Gene3D" id="3.40.50.150">
    <property type="entry name" value="Vaccinia Virus protein VP39"/>
    <property type="match status" value="1"/>
</dbReference>
<evidence type="ECO:0000313" key="2">
    <source>
        <dbReference type="Proteomes" id="UP000018851"/>
    </source>
</evidence>
<proteinExistence type="predicted"/>
<dbReference type="AlphaFoldDB" id="W0AD66"/>
<dbReference type="SUPFAM" id="SSF53335">
    <property type="entry name" value="S-adenosyl-L-methionine-dependent methyltransferases"/>
    <property type="match status" value="1"/>
</dbReference>
<dbReference type="KEGG" id="ssan:NX02_21070"/>
<evidence type="ECO:0000313" key="1">
    <source>
        <dbReference type="EMBL" id="AHE55854.1"/>
    </source>
</evidence>
<dbReference type="RefSeq" id="WP_025294014.1">
    <property type="nucleotide sequence ID" value="NZ_CP006644.1"/>
</dbReference>
<sequence length="240" mass="26376">MERAVYERMAEQDAVHWWYVARRAILSTIIRRHVDPPAGARVLEIGCGTGHNFGMLGAFGAVDGIEIDAPARAIASQRLGRPVGNAPLPELTGVPDGHYDLIALLDVLEHIDGDRAALASIRRKLKPGGKLLVTVPANPWMWSAHDVVHHHHRRYSGASLKRVFADAGLKIRMLSHFNTLLFPLAAAVRLLGKATNRQEADDAMPARTLNRLFTRIFGTERFLVGRVPLPFGVSLVAVVE</sequence>
<dbReference type="Proteomes" id="UP000018851">
    <property type="component" value="Chromosome"/>
</dbReference>
<evidence type="ECO:0008006" key="3">
    <source>
        <dbReference type="Google" id="ProtNLM"/>
    </source>
</evidence>
<dbReference type="PATRIC" id="fig|1123269.5.peg.4124"/>
<protein>
    <recommendedName>
        <fullName evidence="3">Type 12 methyltransferase</fullName>
    </recommendedName>
</protein>
<dbReference type="Pfam" id="PF13489">
    <property type="entry name" value="Methyltransf_23"/>
    <property type="match status" value="1"/>
</dbReference>
<dbReference type="OrthoDB" id="9810247at2"/>
<dbReference type="CDD" id="cd02440">
    <property type="entry name" value="AdoMet_MTases"/>
    <property type="match status" value="1"/>
</dbReference>
<dbReference type="InterPro" id="IPR029063">
    <property type="entry name" value="SAM-dependent_MTases_sf"/>
</dbReference>
<keyword evidence="2" id="KW-1185">Reference proteome</keyword>
<reference evidence="1 2" key="1">
    <citation type="submission" date="2013-07" db="EMBL/GenBank/DDBJ databases">
        <title>Completed genome of Sphingomonas sanxanigenens NX02.</title>
        <authorList>
            <person name="Ma T."/>
            <person name="Huang H."/>
            <person name="Wu M."/>
            <person name="Li X."/>
            <person name="Li G."/>
        </authorList>
    </citation>
    <scope>NUCLEOTIDE SEQUENCE [LARGE SCALE GENOMIC DNA]</scope>
    <source>
        <strain evidence="1 2">NX02</strain>
    </source>
</reference>
<dbReference type="GO" id="GO:0008168">
    <property type="term" value="F:methyltransferase activity"/>
    <property type="evidence" value="ECO:0007669"/>
    <property type="project" value="TreeGrafter"/>
</dbReference>
<organism evidence="1 2">
    <name type="scientific">Sphingomonas sanxanigenens DSM 19645 = NX02</name>
    <dbReference type="NCBI Taxonomy" id="1123269"/>
    <lineage>
        <taxon>Bacteria</taxon>
        <taxon>Pseudomonadati</taxon>
        <taxon>Pseudomonadota</taxon>
        <taxon>Alphaproteobacteria</taxon>
        <taxon>Sphingomonadales</taxon>
        <taxon>Sphingomonadaceae</taxon>
        <taxon>Sphingomonas</taxon>
    </lineage>
</organism>
<dbReference type="PANTHER" id="PTHR43464:SF94">
    <property type="entry name" value="MALONYL-[ACYL-CARRIER PROTEIN] O-METHYLTRANSFERASE"/>
    <property type="match status" value="1"/>
</dbReference>
<dbReference type="HOGENOM" id="CLU_082726_0_1_5"/>
<accession>W0AD66</accession>
<gene>
    <name evidence="1" type="ORF">NX02_21070</name>
</gene>
<dbReference type="PANTHER" id="PTHR43464">
    <property type="entry name" value="METHYLTRANSFERASE"/>
    <property type="match status" value="1"/>
</dbReference>
<name>W0AD66_9SPHN</name>
<dbReference type="eggNOG" id="COG0500">
    <property type="taxonomic scope" value="Bacteria"/>
</dbReference>
<dbReference type="STRING" id="1123269.NX02_21070"/>